<comment type="caution">
    <text evidence="1">The sequence shown here is derived from an EMBL/GenBank/DDBJ whole genome shotgun (WGS) entry which is preliminary data.</text>
</comment>
<sequence>MHRRPAALMAINLQSRCRHDVIGTTDRLSPFCSTLGVVLAPGDVAFRSGRTFVGPTCNENDNSEPPTKHNLGWPIYPLNWALSRADLVRLH</sequence>
<gene>
    <name evidence="1" type="ORF">C5613_20210</name>
</gene>
<accession>A0A2S8J8C9</accession>
<protein>
    <submittedName>
        <fullName evidence="1">Uncharacterized protein</fullName>
    </submittedName>
</protein>
<dbReference type="Proteomes" id="UP000239290">
    <property type="component" value="Unassembled WGS sequence"/>
</dbReference>
<organism evidence="1 2">
    <name type="scientific">Rhodococcus opacus</name>
    <name type="common">Nocardia opaca</name>
    <dbReference type="NCBI Taxonomy" id="37919"/>
    <lineage>
        <taxon>Bacteria</taxon>
        <taxon>Bacillati</taxon>
        <taxon>Actinomycetota</taxon>
        <taxon>Actinomycetes</taxon>
        <taxon>Mycobacteriales</taxon>
        <taxon>Nocardiaceae</taxon>
        <taxon>Rhodococcus</taxon>
    </lineage>
</organism>
<evidence type="ECO:0000313" key="1">
    <source>
        <dbReference type="EMBL" id="PQP23223.1"/>
    </source>
</evidence>
<reference evidence="2" key="1">
    <citation type="submission" date="2018-02" db="EMBL/GenBank/DDBJ databases">
        <title>Draft genome sequencing of Rhodococcus opacus KU647198.</title>
        <authorList>
            <person name="Zheng B.-X."/>
        </authorList>
    </citation>
    <scope>NUCLEOTIDE SEQUENCE [LARGE SCALE GENOMIC DNA]</scope>
    <source>
        <strain evidence="2">04-OD7</strain>
    </source>
</reference>
<dbReference type="EMBL" id="PUIO01000023">
    <property type="protein sequence ID" value="PQP23223.1"/>
    <property type="molecule type" value="Genomic_DNA"/>
</dbReference>
<evidence type="ECO:0000313" key="2">
    <source>
        <dbReference type="Proteomes" id="UP000239290"/>
    </source>
</evidence>
<dbReference type="AlphaFoldDB" id="A0A2S8J8C9"/>
<proteinExistence type="predicted"/>
<name>A0A2S8J8C9_RHOOP</name>